<name>A0A6A5XX50_9PLEO</name>
<dbReference type="GeneID" id="54284907"/>
<sequence>MAQANTAVANTNTPLISRQRNWPAIVCSSLVGGVIVFVAAPAIAALMPIGAIGFAAGTTTTGVLGSVMTRLVSNQTNGDCQIFSINRYLIQQHYRKTFMTYVETVMQPIFKAIQTNTASGGTDVQTCRLEDIFLIQGLDAKERNHTMFRLRHHVIPKKGPRRNIAKSIPPAALPTYARNATRQVKIGSSQSSLEGVDQIVVEGALFGALGGALLKEIPVLGGSIIIPTVPGKIGVIVGMSSATGTAGSLDNITFPSTGVDKMTFWIEFATELQCHFHRLVECAINNGVVLEVTMEMGCALGFNAAVPHAGTVGGYTQLFYWGDKR</sequence>
<reference evidence="2" key="1">
    <citation type="journal article" date="2020" name="Stud. Mycol.">
        <title>101 Dothideomycetes genomes: a test case for predicting lifestyles and emergence of pathogens.</title>
        <authorList>
            <person name="Haridas S."/>
            <person name="Albert R."/>
            <person name="Binder M."/>
            <person name="Bloem J."/>
            <person name="Labutti K."/>
            <person name="Salamov A."/>
            <person name="Andreopoulos B."/>
            <person name="Baker S."/>
            <person name="Barry K."/>
            <person name="Bills G."/>
            <person name="Bluhm B."/>
            <person name="Cannon C."/>
            <person name="Castanera R."/>
            <person name="Culley D."/>
            <person name="Daum C."/>
            <person name="Ezra D."/>
            <person name="Gonzalez J."/>
            <person name="Henrissat B."/>
            <person name="Kuo A."/>
            <person name="Liang C."/>
            <person name="Lipzen A."/>
            <person name="Lutzoni F."/>
            <person name="Magnuson J."/>
            <person name="Mondo S."/>
            <person name="Nolan M."/>
            <person name="Ohm R."/>
            <person name="Pangilinan J."/>
            <person name="Park H.-J."/>
            <person name="Ramirez L."/>
            <person name="Alfaro M."/>
            <person name="Sun H."/>
            <person name="Tritt A."/>
            <person name="Yoshinaga Y."/>
            <person name="Zwiers L.-H."/>
            <person name="Turgeon B."/>
            <person name="Goodwin S."/>
            <person name="Spatafora J."/>
            <person name="Crous P."/>
            <person name="Grigoriev I."/>
        </authorList>
    </citation>
    <scope>NUCLEOTIDE SEQUENCE</scope>
    <source>
        <strain evidence="2">CBS 175.79</strain>
    </source>
</reference>
<proteinExistence type="predicted"/>
<evidence type="ECO:0000313" key="2">
    <source>
        <dbReference type="EMBL" id="KAF2017539.1"/>
    </source>
</evidence>
<keyword evidence="1" id="KW-0812">Transmembrane</keyword>
<keyword evidence="3" id="KW-1185">Reference proteome</keyword>
<gene>
    <name evidence="2" type="ORF">BU24DRAFT_420567</name>
</gene>
<dbReference type="RefSeq" id="XP_033385878.1">
    <property type="nucleotide sequence ID" value="XM_033527510.1"/>
</dbReference>
<evidence type="ECO:0000313" key="3">
    <source>
        <dbReference type="Proteomes" id="UP000799778"/>
    </source>
</evidence>
<accession>A0A6A5XX50</accession>
<evidence type="ECO:0000256" key="1">
    <source>
        <dbReference type="SAM" id="Phobius"/>
    </source>
</evidence>
<dbReference type="Proteomes" id="UP000799778">
    <property type="component" value="Unassembled WGS sequence"/>
</dbReference>
<organism evidence="2 3">
    <name type="scientific">Aaosphaeria arxii CBS 175.79</name>
    <dbReference type="NCBI Taxonomy" id="1450172"/>
    <lineage>
        <taxon>Eukaryota</taxon>
        <taxon>Fungi</taxon>
        <taxon>Dikarya</taxon>
        <taxon>Ascomycota</taxon>
        <taxon>Pezizomycotina</taxon>
        <taxon>Dothideomycetes</taxon>
        <taxon>Pleosporomycetidae</taxon>
        <taxon>Pleosporales</taxon>
        <taxon>Pleosporales incertae sedis</taxon>
        <taxon>Aaosphaeria</taxon>
    </lineage>
</organism>
<dbReference type="AlphaFoldDB" id="A0A6A5XX50"/>
<feature type="transmembrane region" description="Helical" evidence="1">
    <location>
        <begin position="22"/>
        <end position="43"/>
    </location>
</feature>
<keyword evidence="1" id="KW-1133">Transmembrane helix</keyword>
<dbReference type="OrthoDB" id="4897130at2759"/>
<dbReference type="EMBL" id="ML978068">
    <property type="protein sequence ID" value="KAF2017539.1"/>
    <property type="molecule type" value="Genomic_DNA"/>
</dbReference>
<protein>
    <submittedName>
        <fullName evidence="2">Uncharacterized protein</fullName>
    </submittedName>
</protein>
<keyword evidence="1" id="KW-0472">Membrane</keyword>